<protein>
    <submittedName>
        <fullName evidence="1">Uncharacterized protein</fullName>
    </submittedName>
</protein>
<organism evidence="1 2">
    <name type="scientific">Hypholoma sublateritium (strain FD-334 SS-4)</name>
    <dbReference type="NCBI Taxonomy" id="945553"/>
    <lineage>
        <taxon>Eukaryota</taxon>
        <taxon>Fungi</taxon>
        <taxon>Dikarya</taxon>
        <taxon>Basidiomycota</taxon>
        <taxon>Agaricomycotina</taxon>
        <taxon>Agaricomycetes</taxon>
        <taxon>Agaricomycetidae</taxon>
        <taxon>Agaricales</taxon>
        <taxon>Agaricineae</taxon>
        <taxon>Strophariaceae</taxon>
        <taxon>Hypholoma</taxon>
    </lineage>
</organism>
<proteinExistence type="predicted"/>
<evidence type="ECO:0000313" key="1">
    <source>
        <dbReference type="EMBL" id="KJA16257.1"/>
    </source>
</evidence>
<sequence length="312" mass="35536">MYLAFVDAAVCDSLHFEAKQDNLRAYTRMRAPEDRVRGAVRLSISGALKVPVELVWHRDVPVQIDASAYIERQRRSAVKPPRERATLELQLQDLLCEIWPFVPGPASTDARDPVGVIRRPWKLGALRSMEDRRDIGKTIGFGAGDTDMMLMQHGGWGKSRSLARAGGGDARHRERWSGFGLDGIQTWARERAVSDGQRTSTKVWGRAWVNVKLEINGGVAPQFQVHLLLSAVYGIGLRRRGMFRWRSVPSVEYWIRNEDNEAYDEDGTSVAMLAMTLFVRERYYISRHLADALRELEVSAHSSTERERTRRF</sequence>
<keyword evidence="2" id="KW-1185">Reference proteome</keyword>
<accession>A0A0D2KNT8</accession>
<name>A0A0D2KNT8_HYPSF</name>
<gene>
    <name evidence="1" type="ORF">HYPSUDRAFT_58346</name>
</gene>
<dbReference type="Proteomes" id="UP000054270">
    <property type="component" value="Unassembled WGS sequence"/>
</dbReference>
<dbReference type="AlphaFoldDB" id="A0A0D2KNT8"/>
<dbReference type="EMBL" id="KN817625">
    <property type="protein sequence ID" value="KJA16257.1"/>
    <property type="molecule type" value="Genomic_DNA"/>
</dbReference>
<reference evidence="2" key="1">
    <citation type="submission" date="2014-04" db="EMBL/GenBank/DDBJ databases">
        <title>Evolutionary Origins and Diversification of the Mycorrhizal Mutualists.</title>
        <authorList>
            <consortium name="DOE Joint Genome Institute"/>
            <consortium name="Mycorrhizal Genomics Consortium"/>
            <person name="Kohler A."/>
            <person name="Kuo A."/>
            <person name="Nagy L.G."/>
            <person name="Floudas D."/>
            <person name="Copeland A."/>
            <person name="Barry K.W."/>
            <person name="Cichocki N."/>
            <person name="Veneault-Fourrey C."/>
            <person name="LaButti K."/>
            <person name="Lindquist E.A."/>
            <person name="Lipzen A."/>
            <person name="Lundell T."/>
            <person name="Morin E."/>
            <person name="Murat C."/>
            <person name="Riley R."/>
            <person name="Ohm R."/>
            <person name="Sun H."/>
            <person name="Tunlid A."/>
            <person name="Henrissat B."/>
            <person name="Grigoriev I.V."/>
            <person name="Hibbett D.S."/>
            <person name="Martin F."/>
        </authorList>
    </citation>
    <scope>NUCLEOTIDE SEQUENCE [LARGE SCALE GENOMIC DNA]</scope>
    <source>
        <strain evidence="2">FD-334 SS-4</strain>
    </source>
</reference>
<evidence type="ECO:0000313" key="2">
    <source>
        <dbReference type="Proteomes" id="UP000054270"/>
    </source>
</evidence>